<dbReference type="PANTHER" id="PTHR32282">
    <property type="entry name" value="BINDING PROTEIN TRANSPEPTIDASE, PUTATIVE-RELATED"/>
    <property type="match status" value="1"/>
</dbReference>
<keyword evidence="12" id="KW-0573">Peptidoglycan synthesis</keyword>
<dbReference type="InterPro" id="IPR001460">
    <property type="entry name" value="PCN-bd_Tpept"/>
</dbReference>
<evidence type="ECO:0000256" key="19">
    <source>
        <dbReference type="SAM" id="Phobius"/>
    </source>
</evidence>
<keyword evidence="14" id="KW-0511">Multifunctional enzyme</keyword>
<dbReference type="PANTHER" id="PTHR32282:SF11">
    <property type="entry name" value="PENICILLIN-BINDING PROTEIN 1B"/>
    <property type="match status" value="1"/>
</dbReference>
<dbReference type="InterPro" id="IPR036950">
    <property type="entry name" value="PBP_transglycosylase"/>
</dbReference>
<evidence type="ECO:0000256" key="10">
    <source>
        <dbReference type="ARBA" id="ARBA00022801"/>
    </source>
</evidence>
<keyword evidence="19" id="KW-0812">Transmembrane</keyword>
<comment type="pathway">
    <text evidence="2">Cell wall biogenesis; peptidoglycan biosynthesis.</text>
</comment>
<evidence type="ECO:0000256" key="16">
    <source>
        <dbReference type="ARBA" id="ARBA00034000"/>
    </source>
</evidence>
<evidence type="ECO:0000256" key="17">
    <source>
        <dbReference type="ARBA" id="ARBA00049902"/>
    </source>
</evidence>
<dbReference type="SUPFAM" id="SSF56601">
    <property type="entry name" value="beta-lactamase/transpeptidase-like"/>
    <property type="match status" value="1"/>
</dbReference>
<dbReference type="Pfam" id="PF00912">
    <property type="entry name" value="Transgly"/>
    <property type="match status" value="1"/>
</dbReference>
<dbReference type="Gene3D" id="1.10.3810.10">
    <property type="entry name" value="Biosynthetic peptidoglycan transglycosylase-like"/>
    <property type="match status" value="1"/>
</dbReference>
<evidence type="ECO:0000256" key="11">
    <source>
        <dbReference type="ARBA" id="ARBA00022960"/>
    </source>
</evidence>
<evidence type="ECO:0000259" key="21">
    <source>
        <dbReference type="Pfam" id="PF00912"/>
    </source>
</evidence>
<comment type="catalytic activity">
    <reaction evidence="16">
        <text>Preferential cleavage: (Ac)2-L-Lys-D-Ala-|-D-Ala. Also transpeptidation of peptidyl-alanyl moieties that are N-acyl substituents of D-alanine.</text>
        <dbReference type="EC" id="3.4.16.4"/>
    </reaction>
</comment>
<keyword evidence="6" id="KW-0121">Carboxypeptidase</keyword>
<keyword evidence="10" id="KW-0378">Hydrolase</keyword>
<comment type="subcellular location">
    <subcellularLocation>
        <location evidence="1">Cell membrane</location>
    </subcellularLocation>
</comment>
<keyword evidence="9" id="KW-0808">Transferase</keyword>
<proteinExistence type="inferred from homology"/>
<evidence type="ECO:0000256" key="4">
    <source>
        <dbReference type="ARBA" id="ARBA00007739"/>
    </source>
</evidence>
<dbReference type="EMBL" id="BPMK01000012">
    <property type="protein sequence ID" value="GIZ52799.1"/>
    <property type="molecule type" value="Genomic_DNA"/>
</dbReference>
<evidence type="ECO:0000256" key="18">
    <source>
        <dbReference type="SAM" id="MobiDB-lite"/>
    </source>
</evidence>
<dbReference type="SUPFAM" id="SSF53955">
    <property type="entry name" value="Lysozyme-like"/>
    <property type="match status" value="1"/>
</dbReference>
<evidence type="ECO:0000256" key="5">
    <source>
        <dbReference type="ARBA" id="ARBA00022475"/>
    </source>
</evidence>
<dbReference type="Gene3D" id="3.40.710.10">
    <property type="entry name" value="DD-peptidase/beta-lactamase superfamily"/>
    <property type="match status" value="2"/>
</dbReference>
<dbReference type="Proteomes" id="UP000887222">
    <property type="component" value="Unassembled WGS sequence"/>
</dbReference>
<evidence type="ECO:0000256" key="15">
    <source>
        <dbReference type="ARBA" id="ARBA00023316"/>
    </source>
</evidence>
<comment type="caution">
    <text evidence="22">The sequence shown here is derived from an EMBL/GenBank/DDBJ whole genome shotgun (WGS) entry which is preliminary data.</text>
</comment>
<keyword evidence="23" id="KW-1185">Reference proteome</keyword>
<keyword evidence="19" id="KW-1133">Transmembrane helix</keyword>
<keyword evidence="8" id="KW-0328">Glycosyltransferase</keyword>
<keyword evidence="13 19" id="KW-0472">Membrane</keyword>
<evidence type="ECO:0000313" key="22">
    <source>
        <dbReference type="EMBL" id="GIZ52799.1"/>
    </source>
</evidence>
<evidence type="ECO:0000259" key="20">
    <source>
        <dbReference type="Pfam" id="PF00905"/>
    </source>
</evidence>
<dbReference type="RefSeq" id="WP_373870360.1">
    <property type="nucleotide sequence ID" value="NZ_BPMK01000012.1"/>
</dbReference>
<evidence type="ECO:0000256" key="14">
    <source>
        <dbReference type="ARBA" id="ARBA00023268"/>
    </source>
</evidence>
<keyword evidence="15" id="KW-0961">Cell wall biogenesis/degradation</keyword>
<evidence type="ECO:0000256" key="9">
    <source>
        <dbReference type="ARBA" id="ARBA00022679"/>
    </source>
</evidence>
<evidence type="ECO:0000256" key="3">
    <source>
        <dbReference type="ARBA" id="ARBA00007090"/>
    </source>
</evidence>
<comment type="similarity">
    <text evidence="3">In the C-terminal section; belongs to the transpeptidase family.</text>
</comment>
<evidence type="ECO:0000256" key="1">
    <source>
        <dbReference type="ARBA" id="ARBA00004236"/>
    </source>
</evidence>
<dbReference type="Pfam" id="PF00905">
    <property type="entry name" value="Transpeptidase"/>
    <property type="match status" value="1"/>
</dbReference>
<evidence type="ECO:0000256" key="12">
    <source>
        <dbReference type="ARBA" id="ARBA00022984"/>
    </source>
</evidence>
<feature type="transmembrane region" description="Helical" evidence="19">
    <location>
        <begin position="48"/>
        <end position="68"/>
    </location>
</feature>
<feature type="region of interest" description="Disordered" evidence="18">
    <location>
        <begin position="808"/>
        <end position="828"/>
    </location>
</feature>
<keyword evidence="5" id="KW-1003">Cell membrane</keyword>
<dbReference type="InterPro" id="IPR023346">
    <property type="entry name" value="Lysozyme-like_dom_sf"/>
</dbReference>
<sequence length="828" mass="91774">MQTLLSILSRIMARLRPPSARLAGYFRTAARSDTPAGTRAAAVFKGMFSLGLIAGVLLVAYTLLLIPFTPSIADLRRARNEVPSVLVSADGKRLATYNRLNREWVPLEKISPHVINALIATEDHRFYQHFGIEPLRMVVGAGRALIGDPEGGSTITQQLARNMYPEQIGRQRTITRKLKEIITALKLEHAYSKRQILESYLNTVPFLYNAYGIEMAARTYFDKPASRLGLLESATLVGMLKGTSYYNPVQNPERSQRRRNVVLSQMVKRNLLSRAQYDTLAARPVRLDFERQQEALGPAPHFAQHLKRWLIEWADRNDYNIYSDGLVIHTTIDSRLQAMANRAVQRQLDALQAVANVEWAQASLRPPSAAIDSYLRLQRGVQPFAHFWQANPRLLDTFIRESSAYARAVDGGAAPEEALARLRADAEFTARLRADKTRLQAGFVAIDPVTAQVRAWVGSRDYAADQFDHVGQMRRQPGSTFKPFVYGAALEAGMSPRKQFIDTPIEVPLSDGTVWRPSDVTPPTGKPMTARDGLVLSKNTITARVMQETGPKKAAELARRMGVDSSRLDPVPALALGTSPVTPVEMVSAYATLAAGGEYRKPVLVTRIADRHGNVLAEFDADGRRAVSRETAEELTDMLRAAVSQGTGQGIRSRFGIRADVAGKTGTTQDNTDGWFILMHARLVAGAWVGFNDSRVTMRSGYWGQGAHNALLPVGDFFRQALDARLVDAQAQLPRPDESLFGRLWETIEGWFGGDEPPPPEAPPPRDDGGSLLEPVEDLVRQAREIERTWRRWQERLEDFMEAVQRLIDKLPGGGDARAAGPQPPDPG</sequence>
<protein>
    <submittedName>
        <fullName evidence="22">Penicillin-binding protein 1A</fullName>
    </submittedName>
</protein>
<evidence type="ECO:0000256" key="2">
    <source>
        <dbReference type="ARBA" id="ARBA00004752"/>
    </source>
</evidence>
<comment type="similarity">
    <text evidence="4">In the N-terminal section; belongs to the glycosyltransferase 51 family.</text>
</comment>
<evidence type="ECO:0000256" key="7">
    <source>
        <dbReference type="ARBA" id="ARBA00022670"/>
    </source>
</evidence>
<reference evidence="22 23" key="1">
    <citation type="journal article" date="2022" name="Int. J. Syst. Evol. Microbiol.">
        <title>Noviherbaspirillum aridicola sp. nov., isolated from an arid soil in Pakistan.</title>
        <authorList>
            <person name="Khan I.U."/>
            <person name="Saqib M."/>
            <person name="Amin A."/>
            <person name="Hussain F."/>
            <person name="Li L."/>
            <person name="Liu Y.H."/>
            <person name="Fang B.Z."/>
            <person name="Ahmed I."/>
            <person name="Li W.J."/>
        </authorList>
    </citation>
    <scope>NUCLEOTIDE SEQUENCE [LARGE SCALE GENOMIC DNA]</scope>
    <source>
        <strain evidence="22 23">NCCP-691</strain>
    </source>
</reference>
<dbReference type="InterPro" id="IPR012338">
    <property type="entry name" value="Beta-lactam/transpept-like"/>
</dbReference>
<evidence type="ECO:0000313" key="23">
    <source>
        <dbReference type="Proteomes" id="UP000887222"/>
    </source>
</evidence>
<feature type="domain" description="Penicillin-binding protein transpeptidase" evidence="20">
    <location>
        <begin position="442"/>
        <end position="672"/>
    </location>
</feature>
<gene>
    <name evidence="22" type="ORF">NCCP691_28130</name>
</gene>
<evidence type="ECO:0000256" key="8">
    <source>
        <dbReference type="ARBA" id="ARBA00022676"/>
    </source>
</evidence>
<name>A0ABQ4Q6E9_9BURK</name>
<evidence type="ECO:0000256" key="13">
    <source>
        <dbReference type="ARBA" id="ARBA00023136"/>
    </source>
</evidence>
<dbReference type="InterPro" id="IPR050396">
    <property type="entry name" value="Glycosyltr_51/Transpeptidase"/>
</dbReference>
<evidence type="ECO:0000256" key="6">
    <source>
        <dbReference type="ARBA" id="ARBA00022645"/>
    </source>
</evidence>
<keyword evidence="11" id="KW-0133">Cell shape</keyword>
<keyword evidence="7" id="KW-0645">Protease</keyword>
<feature type="region of interest" description="Disordered" evidence="18">
    <location>
        <begin position="751"/>
        <end position="775"/>
    </location>
</feature>
<feature type="domain" description="Glycosyl transferase family 51" evidence="21">
    <location>
        <begin position="91"/>
        <end position="266"/>
    </location>
</feature>
<dbReference type="InterPro" id="IPR001264">
    <property type="entry name" value="Glyco_trans_51"/>
</dbReference>
<organism evidence="22 23">
    <name type="scientific">Noviherbaspirillum aridicola</name>
    <dbReference type="NCBI Taxonomy" id="2849687"/>
    <lineage>
        <taxon>Bacteria</taxon>
        <taxon>Pseudomonadati</taxon>
        <taxon>Pseudomonadota</taxon>
        <taxon>Betaproteobacteria</taxon>
        <taxon>Burkholderiales</taxon>
        <taxon>Oxalobacteraceae</taxon>
        <taxon>Noviherbaspirillum</taxon>
    </lineage>
</organism>
<accession>A0ABQ4Q6E9</accession>
<comment type="catalytic activity">
    <reaction evidence="17">
        <text>[GlcNAc-(1-&gt;4)-Mur2Ac(oyl-L-Ala-gamma-D-Glu-L-Lys-D-Ala-D-Ala)](n)-di-trans,octa-cis-undecaprenyl diphosphate + beta-D-GlcNAc-(1-&gt;4)-Mur2Ac(oyl-L-Ala-gamma-D-Glu-L-Lys-D-Ala-D-Ala)-di-trans,octa-cis-undecaprenyl diphosphate = [GlcNAc-(1-&gt;4)-Mur2Ac(oyl-L-Ala-gamma-D-Glu-L-Lys-D-Ala-D-Ala)](n+1)-di-trans,octa-cis-undecaprenyl diphosphate + di-trans,octa-cis-undecaprenyl diphosphate + H(+)</text>
        <dbReference type="Rhea" id="RHEA:23708"/>
        <dbReference type="Rhea" id="RHEA-COMP:9602"/>
        <dbReference type="Rhea" id="RHEA-COMP:9603"/>
        <dbReference type="ChEBI" id="CHEBI:15378"/>
        <dbReference type="ChEBI" id="CHEBI:58405"/>
        <dbReference type="ChEBI" id="CHEBI:60033"/>
        <dbReference type="ChEBI" id="CHEBI:78435"/>
        <dbReference type="EC" id="2.4.99.28"/>
    </reaction>
</comment>